<name>A0A8D4D3D8_MYCBV</name>
<dbReference type="AlphaFoldDB" id="A0A8D4D3D8"/>
<feature type="domain" description="AB hydrolase-1" evidence="1">
    <location>
        <begin position="124"/>
        <end position="221"/>
    </location>
</feature>
<accession>A0A8D4D3D8</accession>
<dbReference type="InterPro" id="IPR029058">
    <property type="entry name" value="AB_hydrolase_fold"/>
</dbReference>
<dbReference type="Pfam" id="PF00561">
    <property type="entry name" value="Abhydrolase_1"/>
    <property type="match status" value="1"/>
</dbReference>
<dbReference type="Proteomes" id="UP000076372">
    <property type="component" value="Chromosome"/>
</dbReference>
<evidence type="ECO:0000259" key="1">
    <source>
        <dbReference type="Pfam" id="PF00561"/>
    </source>
</evidence>
<dbReference type="EMBL" id="CP007590">
    <property type="protein sequence ID" value="AMW25548.1"/>
    <property type="molecule type" value="Genomic_DNA"/>
</dbReference>
<gene>
    <name evidence="2" type="ORF">BC94_0216</name>
</gene>
<dbReference type="PANTHER" id="PTHR43358:SF4">
    <property type="entry name" value="ALPHA_BETA HYDROLASE FOLD-1 DOMAIN-CONTAINING PROTEIN"/>
    <property type="match status" value="1"/>
</dbReference>
<dbReference type="SUPFAM" id="SSF53474">
    <property type="entry name" value="alpha/beta-Hydrolases"/>
    <property type="match status" value="1"/>
</dbReference>
<organism evidence="2 3">
    <name type="scientific">Mycoplasmopsis bovis</name>
    <name type="common">Mycoplasma bovis</name>
    <dbReference type="NCBI Taxonomy" id="28903"/>
    <lineage>
        <taxon>Bacteria</taxon>
        <taxon>Bacillati</taxon>
        <taxon>Mycoplasmatota</taxon>
        <taxon>Mycoplasmoidales</taxon>
        <taxon>Metamycoplasmataceae</taxon>
        <taxon>Mycoplasmopsis</taxon>
    </lineage>
</organism>
<dbReference type="Gene3D" id="3.40.50.1820">
    <property type="entry name" value="alpha/beta hydrolase"/>
    <property type="match status" value="1"/>
</dbReference>
<dbReference type="InterPro" id="IPR052920">
    <property type="entry name" value="DNA-binding_regulatory"/>
</dbReference>
<proteinExistence type="predicted"/>
<evidence type="ECO:0000313" key="2">
    <source>
        <dbReference type="EMBL" id="AMW25548.1"/>
    </source>
</evidence>
<dbReference type="InterPro" id="IPR000073">
    <property type="entry name" value="AB_hydrolase_1"/>
</dbReference>
<dbReference type="PANTHER" id="PTHR43358">
    <property type="entry name" value="ALPHA/BETA-HYDROLASE"/>
    <property type="match status" value="1"/>
</dbReference>
<reference evidence="2 3" key="1">
    <citation type="submission" date="2014-04" db="EMBL/GenBank/DDBJ databases">
        <title>Complete genome sequence of Mycoplasma bovis attenuated strain P150.</title>
        <authorList>
            <person name="Qi J."/>
            <person name="Guo A."/>
        </authorList>
    </citation>
    <scope>NUCLEOTIDE SEQUENCE [LARGE SCALE GENOMIC DNA]</scope>
    <source>
        <strain evidence="2 3">HB0801-P150</strain>
    </source>
</reference>
<evidence type="ECO:0000313" key="3">
    <source>
        <dbReference type="Proteomes" id="UP000076372"/>
    </source>
</evidence>
<protein>
    <recommendedName>
        <fullName evidence="1">AB hydrolase-1 domain-containing protein</fullName>
    </recommendedName>
</protein>
<sequence length="391" mass="45607">MERLRCMNKNMKKAMKSSIQKALSKKIFKSIHKFALFLYSFSAVFSLFKRNKLAVRKSRIKQVNNMNKIMKYVYKRSELTIDFDNYAVSIEFLTQDNLKIKGFKYIINPQSKKWIITSHWFAGDKYWGLFNAKPFIELGYNILAFDYRNHGESDKTDVVSMGLFENYDLLAAIKFLNETEEIETIGLHGMSMGAFIANYVAATQKDFLDSNNVKFIVSDSTYGSLESLLYKTVRVRFRLIFNHKFAKKLIDKTLELQKIATNTDQSELNLFDKYEKYDISPASCPTLFIHGANDSVTPHTDTLRLFIDRSKYNLGDEILIYNTAGHCFSIKEHYYQTVYRMIMFENKITNDNESSTKALKRMGITEEVIKNNFNEVREVPTFHSGHKKSNY</sequence>